<evidence type="ECO:0000313" key="2">
    <source>
        <dbReference type="EMBL" id="KAJ9581699.1"/>
    </source>
</evidence>
<reference evidence="2" key="1">
    <citation type="journal article" date="2023" name="IScience">
        <title>Live-bearing cockroach genome reveals convergent evolutionary mechanisms linked to viviparity in insects and beyond.</title>
        <authorList>
            <person name="Fouks B."/>
            <person name="Harrison M.C."/>
            <person name="Mikhailova A.A."/>
            <person name="Marchal E."/>
            <person name="English S."/>
            <person name="Carruthers M."/>
            <person name="Jennings E.C."/>
            <person name="Chiamaka E.L."/>
            <person name="Frigard R.A."/>
            <person name="Pippel M."/>
            <person name="Attardo G.M."/>
            <person name="Benoit J.B."/>
            <person name="Bornberg-Bauer E."/>
            <person name="Tobe S.S."/>
        </authorList>
    </citation>
    <scope>NUCLEOTIDE SEQUENCE</scope>
    <source>
        <strain evidence="2">Stay&amp;Tobe</strain>
    </source>
</reference>
<reference evidence="2" key="2">
    <citation type="submission" date="2023-05" db="EMBL/GenBank/DDBJ databases">
        <authorList>
            <person name="Fouks B."/>
        </authorList>
    </citation>
    <scope>NUCLEOTIDE SEQUENCE</scope>
    <source>
        <strain evidence="2">Stay&amp;Tobe</strain>
        <tissue evidence="2">Testes</tissue>
    </source>
</reference>
<keyword evidence="1" id="KW-0812">Transmembrane</keyword>
<gene>
    <name evidence="2" type="ORF">L9F63_023123</name>
</gene>
<feature type="non-terminal residue" evidence="2">
    <location>
        <position position="1"/>
    </location>
</feature>
<proteinExistence type="predicted"/>
<feature type="transmembrane region" description="Helical" evidence="1">
    <location>
        <begin position="26"/>
        <end position="51"/>
    </location>
</feature>
<evidence type="ECO:0000256" key="1">
    <source>
        <dbReference type="SAM" id="Phobius"/>
    </source>
</evidence>
<keyword evidence="3" id="KW-1185">Reference proteome</keyword>
<keyword evidence="1" id="KW-0472">Membrane</keyword>
<sequence>DSVYYPSVVYSQFLPDSCWNGSGRFIYAYSCILIKYNMFTLKIIFFLFSFLLTKSIFNRLNKYIFFALGPINLVLGYLAVGSNSLFQAYSFYVIYFVLRSLLGTNTPAQRQNEVSYALFVEESLRRIT</sequence>
<evidence type="ECO:0000313" key="3">
    <source>
        <dbReference type="Proteomes" id="UP001233999"/>
    </source>
</evidence>
<protein>
    <submittedName>
        <fullName evidence="2">Uncharacterized protein</fullName>
    </submittedName>
</protein>
<organism evidence="2 3">
    <name type="scientific">Diploptera punctata</name>
    <name type="common">Pacific beetle cockroach</name>
    <dbReference type="NCBI Taxonomy" id="6984"/>
    <lineage>
        <taxon>Eukaryota</taxon>
        <taxon>Metazoa</taxon>
        <taxon>Ecdysozoa</taxon>
        <taxon>Arthropoda</taxon>
        <taxon>Hexapoda</taxon>
        <taxon>Insecta</taxon>
        <taxon>Pterygota</taxon>
        <taxon>Neoptera</taxon>
        <taxon>Polyneoptera</taxon>
        <taxon>Dictyoptera</taxon>
        <taxon>Blattodea</taxon>
        <taxon>Blaberoidea</taxon>
        <taxon>Blaberidae</taxon>
        <taxon>Diplopterinae</taxon>
        <taxon>Diploptera</taxon>
    </lineage>
</organism>
<dbReference type="EMBL" id="JASPKZ010007851">
    <property type="protein sequence ID" value="KAJ9581699.1"/>
    <property type="molecule type" value="Genomic_DNA"/>
</dbReference>
<dbReference type="Proteomes" id="UP001233999">
    <property type="component" value="Unassembled WGS sequence"/>
</dbReference>
<feature type="non-terminal residue" evidence="2">
    <location>
        <position position="128"/>
    </location>
</feature>
<dbReference type="AlphaFoldDB" id="A0AAD8E9J9"/>
<feature type="transmembrane region" description="Helical" evidence="1">
    <location>
        <begin position="63"/>
        <end position="80"/>
    </location>
</feature>
<keyword evidence="1" id="KW-1133">Transmembrane helix</keyword>
<comment type="caution">
    <text evidence="2">The sequence shown here is derived from an EMBL/GenBank/DDBJ whole genome shotgun (WGS) entry which is preliminary data.</text>
</comment>
<accession>A0AAD8E9J9</accession>
<feature type="transmembrane region" description="Helical" evidence="1">
    <location>
        <begin position="86"/>
        <end position="102"/>
    </location>
</feature>
<name>A0AAD8E9J9_DIPPU</name>